<dbReference type="Pfam" id="PF00005">
    <property type="entry name" value="ABC_tran"/>
    <property type="match status" value="2"/>
</dbReference>
<proteinExistence type="inferred from homology"/>
<protein>
    <submittedName>
        <fullName evidence="9">ABC transporter ATP-binding protein</fullName>
    </submittedName>
</protein>
<keyword evidence="10" id="KW-1185">Reference proteome</keyword>
<dbReference type="AlphaFoldDB" id="A0A150X5F5"/>
<dbReference type="Pfam" id="PF12848">
    <property type="entry name" value="ABC_tran_Xtn"/>
    <property type="match status" value="1"/>
</dbReference>
<dbReference type="EMBL" id="LRPC01000028">
    <property type="protein sequence ID" value="KYG73936.1"/>
    <property type="molecule type" value="Genomic_DNA"/>
</dbReference>
<reference evidence="9 10" key="1">
    <citation type="submission" date="2016-01" db="EMBL/GenBank/DDBJ databases">
        <title>Genome sequencing of Roseivirga spongicola UST030701-084.</title>
        <authorList>
            <person name="Selvaratnam C."/>
            <person name="Thevarajoo S."/>
            <person name="Goh K.M."/>
            <person name="Ee R."/>
            <person name="Chan K.-G."/>
            <person name="Chong C.S."/>
        </authorList>
    </citation>
    <scope>NUCLEOTIDE SEQUENCE [LARGE SCALE GENOMIC DNA]</scope>
    <source>
        <strain evidence="9 10">UST030701-084</strain>
    </source>
</reference>
<evidence type="ECO:0000259" key="8">
    <source>
        <dbReference type="PROSITE" id="PS50893"/>
    </source>
</evidence>
<feature type="domain" description="ABC transporter" evidence="8">
    <location>
        <begin position="2"/>
        <end position="255"/>
    </location>
</feature>
<dbReference type="InterPro" id="IPR003439">
    <property type="entry name" value="ABC_transporter-like_ATP-bd"/>
</dbReference>
<dbReference type="InterPro" id="IPR032524">
    <property type="entry name" value="ABC_tran_C"/>
</dbReference>
<evidence type="ECO:0000313" key="10">
    <source>
        <dbReference type="Proteomes" id="UP000075606"/>
    </source>
</evidence>
<feature type="domain" description="ABC transporter" evidence="8">
    <location>
        <begin position="323"/>
        <end position="536"/>
    </location>
</feature>
<dbReference type="InterPro" id="IPR032781">
    <property type="entry name" value="ABC_tran_Xtn"/>
</dbReference>
<dbReference type="Pfam" id="PF16326">
    <property type="entry name" value="ABC_tran_CTD"/>
    <property type="match status" value="1"/>
</dbReference>
<evidence type="ECO:0000313" key="9">
    <source>
        <dbReference type="EMBL" id="KYG73936.1"/>
    </source>
</evidence>
<dbReference type="GO" id="GO:0016887">
    <property type="term" value="F:ATP hydrolysis activity"/>
    <property type="evidence" value="ECO:0007669"/>
    <property type="project" value="InterPro"/>
</dbReference>
<dbReference type="RefSeq" id="WP_068223047.1">
    <property type="nucleotide sequence ID" value="NZ_CP139724.1"/>
</dbReference>
<feature type="compositionally biased region" description="Basic residues" evidence="7">
    <location>
        <begin position="546"/>
        <end position="556"/>
    </location>
</feature>
<keyword evidence="1" id="KW-0677">Repeat</keyword>
<dbReference type="STRING" id="333140.AWW68_14820"/>
<dbReference type="FunFam" id="3.40.50.300:FF:000011">
    <property type="entry name" value="Putative ABC transporter ATP-binding component"/>
    <property type="match status" value="1"/>
</dbReference>
<dbReference type="SUPFAM" id="SSF52540">
    <property type="entry name" value="P-loop containing nucleoside triphosphate hydrolases"/>
    <property type="match status" value="2"/>
</dbReference>
<evidence type="ECO:0000256" key="4">
    <source>
        <dbReference type="ARBA" id="ARBA00049360"/>
    </source>
</evidence>
<evidence type="ECO:0000256" key="2">
    <source>
        <dbReference type="ARBA" id="ARBA00022741"/>
    </source>
</evidence>
<name>A0A150X5F5_9BACT</name>
<dbReference type="CDD" id="cd03221">
    <property type="entry name" value="ABCF_EF-3"/>
    <property type="match status" value="2"/>
</dbReference>
<accession>A0A150X5F5</accession>
<feature type="region of interest" description="Disordered" evidence="7">
    <location>
        <begin position="535"/>
        <end position="563"/>
    </location>
</feature>
<evidence type="ECO:0000256" key="5">
    <source>
        <dbReference type="ARBA" id="ARBA00061478"/>
    </source>
</evidence>
<keyword evidence="2" id="KW-0547">Nucleotide-binding</keyword>
<dbReference type="Gene3D" id="3.40.50.300">
    <property type="entry name" value="P-loop containing nucleotide triphosphate hydrolases"/>
    <property type="match status" value="2"/>
</dbReference>
<keyword evidence="3 9" id="KW-0067">ATP-binding</keyword>
<dbReference type="Proteomes" id="UP000075606">
    <property type="component" value="Unassembled WGS sequence"/>
</dbReference>
<dbReference type="InterPro" id="IPR003593">
    <property type="entry name" value="AAA+_ATPase"/>
</dbReference>
<keyword evidence="6" id="KW-0175">Coiled coil</keyword>
<feature type="region of interest" description="Disordered" evidence="7">
    <location>
        <begin position="589"/>
        <end position="620"/>
    </location>
</feature>
<dbReference type="GO" id="GO:0005524">
    <property type="term" value="F:ATP binding"/>
    <property type="evidence" value="ECO:0007669"/>
    <property type="project" value="UniProtKB-KW"/>
</dbReference>
<feature type="coiled-coil region" evidence="6">
    <location>
        <begin position="248"/>
        <end position="278"/>
    </location>
</feature>
<feature type="compositionally biased region" description="Basic and acidic residues" evidence="7">
    <location>
        <begin position="604"/>
        <end position="620"/>
    </location>
</feature>
<sequence length="638" mass="72956">MIAINNLSYYIGDRPLFDSANLHIKPNDRIGLIGLNGRGKSTLLRLIIGEYQPTSGEISKSKECTIGFLNQDLLSYQSDDSILSIAMEAFEEANKHQRQIEKILHKMETDYDDSLVDKLSKAQEQFEALGGYSMQSDAEAILEGIGFRTEDLKRPLREFSGGWRMRVMLAKLLLQKPSLLMLDEPTNHLDLPSIKWIESYLRSYEGAIIVVSHDRYFLDNVVTSIVEVSGFKLTQYSGNYSFYQEEKAEREEIQKNAYENQQAQIRQTERFIERFRAKSTKARQVQSRVKALEKMDLIEDVVDENITMNFQFGFTQKSGRYIVELNNISKSYGDLQILKNSSAQVERGDKIALIGANGKGKSTLLRIIAGSEKIEGDRKEGHNVNTAFYAQHQLEALNIENEILQELQQAGSSKSERDLRGILGCFLFQNEEVFKKIKVLSGGEKSRVALAKTLLSEANFLMMDEPTNHLDFLSVNILIQALQQYEGTFVIVSHDRHFVSQIANKIWYIEDQEIKVYPGTYDEYEYWQAKREKQLAAQAPPEPAKPKAKSAGKKVRNNQEEQELKKLKQSLAETESAIEQIEGEIANIEKDMAKPEVFENPDTLAEKTEKHTQLKQQLESKQENWETIYLEIEELEAS</sequence>
<dbReference type="OrthoDB" id="1521973at2"/>
<organism evidence="9 10">
    <name type="scientific">Roseivirga spongicola</name>
    <dbReference type="NCBI Taxonomy" id="333140"/>
    <lineage>
        <taxon>Bacteria</taxon>
        <taxon>Pseudomonadati</taxon>
        <taxon>Bacteroidota</taxon>
        <taxon>Cytophagia</taxon>
        <taxon>Cytophagales</taxon>
        <taxon>Roseivirgaceae</taxon>
        <taxon>Roseivirga</taxon>
    </lineage>
</organism>
<gene>
    <name evidence="9" type="ORF">AWW68_14820</name>
</gene>
<dbReference type="PANTHER" id="PTHR42855:SF2">
    <property type="entry name" value="DRUG RESISTANCE ABC TRANSPORTER,ATP-BINDING PROTEIN"/>
    <property type="match status" value="1"/>
</dbReference>
<dbReference type="InterPro" id="IPR027417">
    <property type="entry name" value="P-loop_NTPase"/>
</dbReference>
<comment type="caution">
    <text evidence="9">The sequence shown here is derived from an EMBL/GenBank/DDBJ whole genome shotgun (WGS) entry which is preliminary data.</text>
</comment>
<dbReference type="SMART" id="SM00382">
    <property type="entry name" value="AAA"/>
    <property type="match status" value="2"/>
</dbReference>
<dbReference type="InterPro" id="IPR017871">
    <property type="entry name" value="ABC_transporter-like_CS"/>
</dbReference>
<dbReference type="FunFam" id="3.40.50.300:FF:000309">
    <property type="entry name" value="ABC transporter ATP-binding protein"/>
    <property type="match status" value="1"/>
</dbReference>
<dbReference type="InterPro" id="IPR037118">
    <property type="entry name" value="Val-tRNA_synth_C_sf"/>
</dbReference>
<dbReference type="PANTHER" id="PTHR42855">
    <property type="entry name" value="ABC TRANSPORTER ATP-BINDING SUBUNIT"/>
    <property type="match status" value="1"/>
</dbReference>
<dbReference type="GO" id="GO:0003677">
    <property type="term" value="F:DNA binding"/>
    <property type="evidence" value="ECO:0007669"/>
    <property type="project" value="InterPro"/>
</dbReference>
<evidence type="ECO:0000256" key="3">
    <source>
        <dbReference type="ARBA" id="ARBA00022840"/>
    </source>
</evidence>
<evidence type="ECO:0000256" key="1">
    <source>
        <dbReference type="ARBA" id="ARBA00022737"/>
    </source>
</evidence>
<evidence type="ECO:0000256" key="6">
    <source>
        <dbReference type="SAM" id="Coils"/>
    </source>
</evidence>
<dbReference type="PROSITE" id="PS00211">
    <property type="entry name" value="ABC_TRANSPORTER_1"/>
    <property type="match status" value="2"/>
</dbReference>
<dbReference type="PROSITE" id="PS50893">
    <property type="entry name" value="ABC_TRANSPORTER_2"/>
    <property type="match status" value="2"/>
</dbReference>
<dbReference type="InterPro" id="IPR051309">
    <property type="entry name" value="ABCF_ATPase"/>
</dbReference>
<dbReference type="Gene3D" id="1.10.287.380">
    <property type="entry name" value="Valyl-tRNA synthetase, C-terminal domain"/>
    <property type="match status" value="1"/>
</dbReference>
<evidence type="ECO:0000256" key="7">
    <source>
        <dbReference type="SAM" id="MobiDB-lite"/>
    </source>
</evidence>
<comment type="similarity">
    <text evidence="5">Belongs to the ABC transporter superfamily. ABCF family. Uup subfamily.</text>
</comment>
<comment type="catalytic activity">
    <reaction evidence="4">
        <text>ATP + H2O = ADP + phosphate + H(+)</text>
        <dbReference type="Rhea" id="RHEA:13065"/>
        <dbReference type="ChEBI" id="CHEBI:15377"/>
        <dbReference type="ChEBI" id="CHEBI:15378"/>
        <dbReference type="ChEBI" id="CHEBI:30616"/>
        <dbReference type="ChEBI" id="CHEBI:43474"/>
        <dbReference type="ChEBI" id="CHEBI:456216"/>
    </reaction>
</comment>